<dbReference type="SUPFAM" id="SSF117143">
    <property type="entry name" value="Flagellar hook protein flgE"/>
    <property type="match status" value="1"/>
</dbReference>
<feature type="domain" description="Flagellar hook protein FlgE/F/G-like D1" evidence="5">
    <location>
        <begin position="92"/>
        <end position="155"/>
    </location>
</feature>
<dbReference type="InterPro" id="IPR001444">
    <property type="entry name" value="Flag_bb_rod_N"/>
</dbReference>
<dbReference type="Proteomes" id="UP000199006">
    <property type="component" value="Unassembled WGS sequence"/>
</dbReference>
<dbReference type="GO" id="GO:0030694">
    <property type="term" value="C:bacterial-type flagellum basal body, rod"/>
    <property type="evidence" value="ECO:0007669"/>
    <property type="project" value="InterPro"/>
</dbReference>
<keyword evidence="6" id="KW-0282">Flagellum</keyword>
<comment type="subcellular location">
    <subcellularLocation>
        <location evidence="2">Bacterial flagellum basal body</location>
    </subcellularLocation>
</comment>
<organism evidence="6 7">
    <name type="scientific">Halanaerobium salsuginis</name>
    <dbReference type="NCBI Taxonomy" id="29563"/>
    <lineage>
        <taxon>Bacteria</taxon>
        <taxon>Bacillati</taxon>
        <taxon>Bacillota</taxon>
        <taxon>Clostridia</taxon>
        <taxon>Halanaerobiales</taxon>
        <taxon>Halanaerobiaceae</taxon>
        <taxon>Halanaerobium</taxon>
    </lineage>
</organism>
<dbReference type="InterPro" id="IPR012836">
    <property type="entry name" value="FlgF"/>
</dbReference>
<dbReference type="NCBIfam" id="TIGR02490">
    <property type="entry name" value="flgF"/>
    <property type="match status" value="1"/>
</dbReference>
<keyword evidence="7" id="KW-1185">Reference proteome</keyword>
<dbReference type="PANTHER" id="PTHR30435">
    <property type="entry name" value="FLAGELLAR PROTEIN"/>
    <property type="match status" value="1"/>
</dbReference>
<evidence type="ECO:0000256" key="2">
    <source>
        <dbReference type="RuleBase" id="RU362116"/>
    </source>
</evidence>
<accession>A0A1I4KJN5</accession>
<keyword evidence="2" id="KW-0975">Bacterial flagellum</keyword>
<keyword evidence="6" id="KW-0966">Cell projection</keyword>
<dbReference type="InterPro" id="IPR037925">
    <property type="entry name" value="FlgE/F/G-like"/>
</dbReference>
<evidence type="ECO:0000256" key="1">
    <source>
        <dbReference type="ARBA" id="ARBA00009677"/>
    </source>
</evidence>
<dbReference type="NCBIfam" id="TIGR03506">
    <property type="entry name" value="FlgEFG_subfam"/>
    <property type="match status" value="1"/>
</dbReference>
<reference evidence="6 7" key="1">
    <citation type="submission" date="2016-10" db="EMBL/GenBank/DDBJ databases">
        <authorList>
            <person name="de Groot N.N."/>
        </authorList>
    </citation>
    <scope>NUCLEOTIDE SEQUENCE [LARGE SCALE GENOMIC DNA]</scope>
    <source>
        <strain evidence="6 7">ATCC 51327</strain>
    </source>
</reference>
<comment type="similarity">
    <text evidence="1 2">Belongs to the flagella basal body rod proteins family.</text>
</comment>
<keyword evidence="6" id="KW-0969">Cilium</keyword>
<evidence type="ECO:0000313" key="7">
    <source>
        <dbReference type="Proteomes" id="UP000199006"/>
    </source>
</evidence>
<proteinExistence type="inferred from homology"/>
<dbReference type="InterPro" id="IPR020013">
    <property type="entry name" value="Flagellar_FlgE/F/G"/>
</dbReference>
<dbReference type="OrthoDB" id="9804559at2"/>
<dbReference type="InterPro" id="IPR010930">
    <property type="entry name" value="Flg_bb/hook_C_dom"/>
</dbReference>
<dbReference type="EMBL" id="FOTI01000031">
    <property type="protein sequence ID" value="SFL78851.1"/>
    <property type="molecule type" value="Genomic_DNA"/>
</dbReference>
<sequence>MLRGLYTAAASMNVLEKKSDIRANNIANANTNGFKKEGTITAAFPEMMLEKIEAGKRNQEIGSLETGSYLERSWQNFSQGSVQHTNNKLDFAVQGPGFFSIATANGTAYTRDGNFTLNSNSELVTQTGNQVLDVNGDPVQLIPGQDFAVSGNGQIVFNNGLQGAQIALVDFAEDEVEQLGDNLYQPAAGVEPAEIDSTILQGYLENSNVKIVEEMAKMIKTTRQYESNQKVITTLDDSLNKVINEVGKA</sequence>
<name>A0A1I4KJN5_9FIRM</name>
<protein>
    <submittedName>
        <fullName evidence="6">Flagellar basal-body rod protein FlgG</fullName>
    </submittedName>
</protein>
<dbReference type="Pfam" id="PF22692">
    <property type="entry name" value="LlgE_F_G_D1"/>
    <property type="match status" value="1"/>
</dbReference>
<evidence type="ECO:0000259" key="3">
    <source>
        <dbReference type="Pfam" id="PF00460"/>
    </source>
</evidence>
<evidence type="ECO:0000259" key="5">
    <source>
        <dbReference type="Pfam" id="PF22692"/>
    </source>
</evidence>
<evidence type="ECO:0000259" key="4">
    <source>
        <dbReference type="Pfam" id="PF06429"/>
    </source>
</evidence>
<evidence type="ECO:0000313" key="6">
    <source>
        <dbReference type="EMBL" id="SFL78851.1"/>
    </source>
</evidence>
<feature type="domain" description="Flagellar basal body rod protein N-terminal" evidence="3">
    <location>
        <begin position="5"/>
        <end position="35"/>
    </location>
</feature>
<dbReference type="RefSeq" id="WP_089862104.1">
    <property type="nucleotide sequence ID" value="NZ_FOTI01000031.1"/>
</dbReference>
<dbReference type="STRING" id="29563.SAMN02983006_02035"/>
<dbReference type="AlphaFoldDB" id="A0A1I4KJN5"/>
<dbReference type="Pfam" id="PF06429">
    <property type="entry name" value="Flg_bbr_C"/>
    <property type="match status" value="1"/>
</dbReference>
<dbReference type="Pfam" id="PF00460">
    <property type="entry name" value="Flg_bb_rod"/>
    <property type="match status" value="1"/>
</dbReference>
<feature type="domain" description="Flagellar basal-body/hook protein C-terminal" evidence="4">
    <location>
        <begin position="201"/>
        <end position="244"/>
    </location>
</feature>
<gene>
    <name evidence="6" type="ORF">SAMN02983006_02035</name>
</gene>
<dbReference type="PANTHER" id="PTHR30435:SF19">
    <property type="entry name" value="FLAGELLAR BASAL-BODY ROD PROTEIN FLGG"/>
    <property type="match status" value="1"/>
</dbReference>
<dbReference type="GO" id="GO:0071978">
    <property type="term" value="P:bacterial-type flagellum-dependent swarming motility"/>
    <property type="evidence" value="ECO:0007669"/>
    <property type="project" value="TreeGrafter"/>
</dbReference>
<dbReference type="InterPro" id="IPR053967">
    <property type="entry name" value="LlgE_F_G-like_D1"/>
</dbReference>